<dbReference type="InterPro" id="IPR052904">
    <property type="entry name" value="Acyl-CoA_dehydrogenase-like"/>
</dbReference>
<dbReference type="SUPFAM" id="SSF56645">
    <property type="entry name" value="Acyl-CoA dehydrogenase NM domain-like"/>
    <property type="match status" value="1"/>
</dbReference>
<evidence type="ECO:0000256" key="3">
    <source>
        <dbReference type="ARBA" id="ARBA00022827"/>
    </source>
</evidence>
<dbReference type="Pfam" id="PF18158">
    <property type="entry name" value="AidB_N"/>
    <property type="match status" value="1"/>
</dbReference>
<organism evidence="9 10">
    <name type="scientific">Ramazzottius varieornatus</name>
    <name type="common">Water bear</name>
    <name type="synonym">Tardigrade</name>
    <dbReference type="NCBI Taxonomy" id="947166"/>
    <lineage>
        <taxon>Eukaryota</taxon>
        <taxon>Metazoa</taxon>
        <taxon>Ecdysozoa</taxon>
        <taxon>Tardigrada</taxon>
        <taxon>Eutardigrada</taxon>
        <taxon>Parachela</taxon>
        <taxon>Hypsibioidea</taxon>
        <taxon>Ramazzottiidae</taxon>
        <taxon>Ramazzottius</taxon>
    </lineage>
</organism>
<dbReference type="InterPro" id="IPR009100">
    <property type="entry name" value="AcylCoA_DH/oxidase_NM_dom_sf"/>
</dbReference>
<evidence type="ECO:0000313" key="9">
    <source>
        <dbReference type="EMBL" id="GAU93297.1"/>
    </source>
</evidence>
<evidence type="ECO:0000259" key="5">
    <source>
        <dbReference type="Pfam" id="PF00441"/>
    </source>
</evidence>
<dbReference type="PANTHER" id="PTHR42707:SF2">
    <property type="entry name" value="ACD11 DEHYDROGENASE"/>
    <property type="match status" value="1"/>
</dbReference>
<evidence type="ECO:0000256" key="2">
    <source>
        <dbReference type="ARBA" id="ARBA00022630"/>
    </source>
</evidence>
<dbReference type="OrthoDB" id="10251155at2759"/>
<evidence type="ECO:0000313" key="10">
    <source>
        <dbReference type="Proteomes" id="UP000186922"/>
    </source>
</evidence>
<keyword evidence="4" id="KW-0560">Oxidoreductase</keyword>
<dbReference type="Gene3D" id="6.10.250.600">
    <property type="match status" value="1"/>
</dbReference>
<protein>
    <recommendedName>
        <fullName evidence="11">Acyl-CoA dehydrogenase/oxidase C-terminal domain-containing protein</fullName>
    </recommendedName>
</protein>
<accession>A0A1D1V150</accession>
<keyword evidence="3 4" id="KW-0274">FAD</keyword>
<comment type="caution">
    <text evidence="9">The sequence shown here is derived from an EMBL/GenBank/DDBJ whole genome shotgun (WGS) entry which is preliminary data.</text>
</comment>
<evidence type="ECO:0008006" key="11">
    <source>
        <dbReference type="Google" id="ProtNLM"/>
    </source>
</evidence>
<dbReference type="EMBL" id="BDGG01000002">
    <property type="protein sequence ID" value="GAU93297.1"/>
    <property type="molecule type" value="Genomic_DNA"/>
</dbReference>
<reference evidence="9 10" key="1">
    <citation type="journal article" date="2016" name="Nat. Commun.">
        <title>Extremotolerant tardigrade genome and improved radiotolerance of human cultured cells by tardigrade-unique protein.</title>
        <authorList>
            <person name="Hashimoto T."/>
            <person name="Horikawa D.D."/>
            <person name="Saito Y."/>
            <person name="Kuwahara H."/>
            <person name="Kozuka-Hata H."/>
            <person name="Shin-I T."/>
            <person name="Minakuchi Y."/>
            <person name="Ohishi K."/>
            <person name="Motoyama A."/>
            <person name="Aizu T."/>
            <person name="Enomoto A."/>
            <person name="Kondo K."/>
            <person name="Tanaka S."/>
            <person name="Hara Y."/>
            <person name="Koshikawa S."/>
            <person name="Sagara H."/>
            <person name="Miura T."/>
            <person name="Yokobori S."/>
            <person name="Miyagawa K."/>
            <person name="Suzuki Y."/>
            <person name="Kubo T."/>
            <person name="Oyama M."/>
            <person name="Kohara Y."/>
            <person name="Fujiyama A."/>
            <person name="Arakawa K."/>
            <person name="Katayama T."/>
            <person name="Toyoda A."/>
            <person name="Kunieda T."/>
        </authorList>
    </citation>
    <scope>NUCLEOTIDE SEQUENCE [LARGE SCALE GENOMIC DNA]</scope>
    <source>
        <strain evidence="9 10">YOKOZUNA-1</strain>
    </source>
</reference>
<comment type="similarity">
    <text evidence="1 4">Belongs to the acyl-CoA dehydrogenase family.</text>
</comment>
<dbReference type="AlphaFoldDB" id="A0A1D1V150"/>
<dbReference type="Proteomes" id="UP000186922">
    <property type="component" value="Unassembled WGS sequence"/>
</dbReference>
<feature type="domain" description="Acyl-CoA oxidase/dehydrogenase middle" evidence="6">
    <location>
        <begin position="238"/>
        <end position="344"/>
    </location>
</feature>
<comment type="cofactor">
    <cofactor evidence="4">
        <name>FAD</name>
        <dbReference type="ChEBI" id="CHEBI:57692"/>
    </cofactor>
</comment>
<evidence type="ECO:0000256" key="1">
    <source>
        <dbReference type="ARBA" id="ARBA00009347"/>
    </source>
</evidence>
<feature type="domain" description="Adaptive response protein AidB N-terminal" evidence="7">
    <location>
        <begin position="76"/>
        <end position="209"/>
    </location>
</feature>
<sequence>MSRQRCTAICRGYGVARSNQRRLHCGLEARYAPEPRVESKNPNIPFRRMYATNGTRELGAAFRTTEELFVQPSPSVNNQFEEDPLLQLYLKRHLPSEYQLTVFDELRRFGHRVSSELVSLHKECEDHPPRLNQYDAWGKRIDKIWTCSAWIKMHDISAEEGLIASGYEGQYKAHSRLFQVAKNYLFAGHSGLYSCPLAMTDGACKIIKAMDRTQVAPFSRAFENMTSRDPAKFWTSGQWMTERRGGSDVANGTETRALPLSEDLAGPYALYGYKWFSSATDSNIAFTLARVVDKDGSTRPGTSGLSLFYVETRQEDGLLNNIEVVKMKNKLGTRQLPTAELILNGTVAHMMGDVGRGVSSISHMLFMTRLHNAIAAVSSMRKILSLARRYALQRTAFGKLLVDHPLHVRTLTDLEVEVRGSLLLLLETARLLGLEECGQASEHQKHLLRIVSPLLKLWTAKQSIGVVSEALESFGGQGYIEDTGIPGILRDTQVLPIWEGTTNILSLDVLRSVEKSQGKTAMAILREVDNLMKSSRDADVELDGPRDRLTESLRTVASFLAGTNSEALSFAARDIAFSLVRTYMGALLVEHASSTGQEVDIAVAQRWCSKQLTFIGNDYSSTSAKLDKSILMDGI</sequence>
<gene>
    <name evidence="9" type="primary">RvY_05260-1</name>
    <name evidence="9" type="synonym">RvY_05260.1</name>
    <name evidence="9" type="ORF">RvY_05260</name>
</gene>
<evidence type="ECO:0000259" key="8">
    <source>
        <dbReference type="Pfam" id="PF22217"/>
    </source>
</evidence>
<dbReference type="Pfam" id="PF02770">
    <property type="entry name" value="Acyl-CoA_dh_M"/>
    <property type="match status" value="1"/>
</dbReference>
<evidence type="ECO:0000256" key="4">
    <source>
        <dbReference type="RuleBase" id="RU362125"/>
    </source>
</evidence>
<dbReference type="InterPro" id="IPR053998">
    <property type="entry name" value="ACDH-11_C"/>
</dbReference>
<dbReference type="InterPro" id="IPR006091">
    <property type="entry name" value="Acyl-CoA_Oxase/DH_mid-dom"/>
</dbReference>
<evidence type="ECO:0000259" key="6">
    <source>
        <dbReference type="Pfam" id="PF02770"/>
    </source>
</evidence>
<dbReference type="InterPro" id="IPR009075">
    <property type="entry name" value="AcylCo_DH/oxidase_C"/>
</dbReference>
<dbReference type="PANTHER" id="PTHR42707">
    <property type="entry name" value="ACYL-COA DEHYDROGENASE"/>
    <property type="match status" value="1"/>
</dbReference>
<dbReference type="Pfam" id="PF00441">
    <property type="entry name" value="Acyl-CoA_dh_1"/>
    <property type="match status" value="1"/>
</dbReference>
<evidence type="ECO:0000259" key="7">
    <source>
        <dbReference type="Pfam" id="PF18158"/>
    </source>
</evidence>
<dbReference type="SUPFAM" id="SSF47203">
    <property type="entry name" value="Acyl-CoA dehydrogenase C-terminal domain-like"/>
    <property type="match status" value="1"/>
</dbReference>
<keyword evidence="10" id="KW-1185">Reference proteome</keyword>
<dbReference type="Gene3D" id="1.20.140.10">
    <property type="entry name" value="Butyryl-CoA Dehydrogenase, subunit A, domain 3"/>
    <property type="match status" value="1"/>
</dbReference>
<name>A0A1D1V150_RAMVA</name>
<feature type="domain" description="Acyl-CoA dehydrogenase 11-like C-terminal" evidence="8">
    <location>
        <begin position="526"/>
        <end position="631"/>
    </location>
</feature>
<dbReference type="InterPro" id="IPR036250">
    <property type="entry name" value="AcylCo_DH-like_C"/>
</dbReference>
<dbReference type="Gene3D" id="2.40.110.20">
    <property type="match status" value="1"/>
</dbReference>
<proteinExistence type="inferred from homology"/>
<keyword evidence="2 4" id="KW-0285">Flavoprotein</keyword>
<dbReference type="InterPro" id="IPR041504">
    <property type="entry name" value="AidB_N"/>
</dbReference>
<dbReference type="STRING" id="947166.A0A1D1V150"/>
<dbReference type="GO" id="GO:0003995">
    <property type="term" value="F:acyl-CoA dehydrogenase activity"/>
    <property type="evidence" value="ECO:0007669"/>
    <property type="project" value="TreeGrafter"/>
</dbReference>
<feature type="domain" description="Acyl-CoA dehydrogenase/oxidase C-terminal" evidence="5">
    <location>
        <begin position="355"/>
        <end position="512"/>
    </location>
</feature>
<dbReference type="Pfam" id="PF22217">
    <property type="entry name" value="ACDH-11_C"/>
    <property type="match status" value="1"/>
</dbReference>